<name>A0ABY1P2R2_9BACT</name>
<evidence type="ECO:0000313" key="2">
    <source>
        <dbReference type="Proteomes" id="UP001157915"/>
    </source>
</evidence>
<keyword evidence="2" id="KW-1185">Reference proteome</keyword>
<reference evidence="1 2" key="1">
    <citation type="submission" date="2017-05" db="EMBL/GenBank/DDBJ databases">
        <authorList>
            <person name="Varghese N."/>
            <person name="Submissions S."/>
        </authorList>
    </citation>
    <scope>NUCLEOTIDE SEQUENCE [LARGE SCALE GENOMIC DNA]</scope>
    <source>
        <strain evidence="1 2">DSM 15360</strain>
    </source>
</reference>
<sequence>MYVILFNYELIQPIFRVVQNTSLSYLQKRMTKLIFDFEK</sequence>
<accession>A0ABY1P2R2</accession>
<evidence type="ECO:0000313" key="1">
    <source>
        <dbReference type="EMBL" id="SMP23490.1"/>
    </source>
</evidence>
<protein>
    <submittedName>
        <fullName evidence="1">Uncharacterized protein</fullName>
    </submittedName>
</protein>
<dbReference type="EMBL" id="FXUA01000003">
    <property type="protein sequence ID" value="SMP23490.1"/>
    <property type="molecule type" value="Genomic_DNA"/>
</dbReference>
<gene>
    <name evidence="1" type="ORF">SAMN06265367_103609</name>
</gene>
<proteinExistence type="predicted"/>
<dbReference type="Proteomes" id="UP001157915">
    <property type="component" value="Unassembled WGS sequence"/>
</dbReference>
<comment type="caution">
    <text evidence="1">The sequence shown here is derived from an EMBL/GenBank/DDBJ whole genome shotgun (WGS) entry which is preliminary data.</text>
</comment>
<organism evidence="1 2">
    <name type="scientific">Algoriphagus winogradskyi</name>
    <dbReference type="NCBI Taxonomy" id="237017"/>
    <lineage>
        <taxon>Bacteria</taxon>
        <taxon>Pseudomonadati</taxon>
        <taxon>Bacteroidota</taxon>
        <taxon>Cytophagia</taxon>
        <taxon>Cytophagales</taxon>
        <taxon>Cyclobacteriaceae</taxon>
        <taxon>Algoriphagus</taxon>
    </lineage>
</organism>